<protein>
    <submittedName>
        <fullName evidence="1">Uncharacterized protein</fullName>
    </submittedName>
</protein>
<name>A0A9P0MDG1_ACAOB</name>
<dbReference type="AlphaFoldDB" id="A0A9P0MDG1"/>
<accession>A0A9P0MDG1</accession>
<sequence length="72" mass="8356">MSKLIYAFATRKARNIANSNDKRIRDFQGQSIGYAFATRKARNIANSNDKRIRDFQGQSIGFLSRYHQNIIM</sequence>
<dbReference type="EMBL" id="CAKOFQ010008042">
    <property type="protein sequence ID" value="CAH2011167.1"/>
    <property type="molecule type" value="Genomic_DNA"/>
</dbReference>
<organism evidence="1 2">
    <name type="scientific">Acanthoscelides obtectus</name>
    <name type="common">Bean weevil</name>
    <name type="synonym">Bruchus obtectus</name>
    <dbReference type="NCBI Taxonomy" id="200917"/>
    <lineage>
        <taxon>Eukaryota</taxon>
        <taxon>Metazoa</taxon>
        <taxon>Ecdysozoa</taxon>
        <taxon>Arthropoda</taxon>
        <taxon>Hexapoda</taxon>
        <taxon>Insecta</taxon>
        <taxon>Pterygota</taxon>
        <taxon>Neoptera</taxon>
        <taxon>Endopterygota</taxon>
        <taxon>Coleoptera</taxon>
        <taxon>Polyphaga</taxon>
        <taxon>Cucujiformia</taxon>
        <taxon>Chrysomeloidea</taxon>
        <taxon>Chrysomelidae</taxon>
        <taxon>Bruchinae</taxon>
        <taxon>Bruchini</taxon>
        <taxon>Acanthoscelides</taxon>
    </lineage>
</organism>
<dbReference type="Proteomes" id="UP001152888">
    <property type="component" value="Unassembled WGS sequence"/>
</dbReference>
<proteinExistence type="predicted"/>
<gene>
    <name evidence="1" type="ORF">ACAOBT_LOCUS32007</name>
</gene>
<keyword evidence="2" id="KW-1185">Reference proteome</keyword>
<evidence type="ECO:0000313" key="2">
    <source>
        <dbReference type="Proteomes" id="UP001152888"/>
    </source>
</evidence>
<reference evidence="1" key="1">
    <citation type="submission" date="2022-03" db="EMBL/GenBank/DDBJ databases">
        <authorList>
            <person name="Sayadi A."/>
        </authorList>
    </citation>
    <scope>NUCLEOTIDE SEQUENCE</scope>
</reference>
<comment type="caution">
    <text evidence="1">The sequence shown here is derived from an EMBL/GenBank/DDBJ whole genome shotgun (WGS) entry which is preliminary data.</text>
</comment>
<evidence type="ECO:0000313" key="1">
    <source>
        <dbReference type="EMBL" id="CAH2011167.1"/>
    </source>
</evidence>